<dbReference type="Proteomes" id="UP000027138">
    <property type="component" value="Unassembled WGS sequence"/>
</dbReference>
<dbReference type="EMBL" id="KK914420">
    <property type="protein sequence ID" value="KDP36890.1"/>
    <property type="molecule type" value="Genomic_DNA"/>
</dbReference>
<reference evidence="1" key="1">
    <citation type="journal article" date="2011" name="DNA Res.">
        <title>Sequence analysis of the genome of an oil-bearing tree, Jatropha curcas L.</title>
        <authorList>
            <person name="Sato S."/>
            <person name="Hirakawa H."/>
            <person name="Isobe S."/>
            <person name="Fukai E."/>
            <person name="Watanabe A."/>
            <person name="Kato M."/>
            <person name="Kawashima K."/>
            <person name="Minami C."/>
            <person name="Muraki A."/>
            <person name="Nakazaki N."/>
            <person name="Takahashi C."/>
            <person name="Nakayama S."/>
            <person name="Kishida Y."/>
            <person name="Kohara M."/>
            <person name="Yamada M."/>
            <person name="Tsuruoka H."/>
            <person name="Sasamoto S."/>
            <person name="Tabata S."/>
            <person name="Aizu T."/>
            <person name="Toyoda A."/>
            <person name="Shin-I T."/>
            <person name="Minakuchi Y."/>
            <person name="Kohara Y."/>
            <person name="Fujiyama A."/>
            <person name="Tsuchimoto S."/>
            <person name="Kajiyama S."/>
            <person name="Makigano E."/>
            <person name="Ohmido N."/>
            <person name="Shibagaki N."/>
            <person name="Cartagena J.A."/>
            <person name="Wada N."/>
            <person name="Kohinata T."/>
            <person name="Atefeh A."/>
            <person name="Yuasa S."/>
            <person name="Matsunaga S."/>
            <person name="Fukui K."/>
        </authorList>
    </citation>
    <scope>NUCLEOTIDE SEQUENCE</scope>
    <source>
        <strain evidence="1">Palawan</strain>
    </source>
</reference>
<evidence type="ECO:0000313" key="1">
    <source>
        <dbReference type="EMBL" id="BAJ53100.1"/>
    </source>
</evidence>
<dbReference type="OrthoDB" id="2017825at2759"/>
<dbReference type="PANTHER" id="PTHR35097:SF1">
    <property type="entry name" value="GDSL ESTERASE_LIPASE"/>
    <property type="match status" value="1"/>
</dbReference>
<accession>E6NTZ0</accession>
<protein>
    <submittedName>
        <fullName evidence="1">JHL20J20.7 protein</fullName>
    </submittedName>
</protein>
<organism evidence="1">
    <name type="scientific">Jatropha curcas</name>
    <name type="common">Barbados nut</name>
    <dbReference type="NCBI Taxonomy" id="180498"/>
    <lineage>
        <taxon>Eukaryota</taxon>
        <taxon>Viridiplantae</taxon>
        <taxon>Streptophyta</taxon>
        <taxon>Embryophyta</taxon>
        <taxon>Tracheophyta</taxon>
        <taxon>Spermatophyta</taxon>
        <taxon>Magnoliopsida</taxon>
        <taxon>eudicotyledons</taxon>
        <taxon>Gunneridae</taxon>
        <taxon>Pentapetalae</taxon>
        <taxon>rosids</taxon>
        <taxon>fabids</taxon>
        <taxon>Malpighiales</taxon>
        <taxon>Euphorbiaceae</taxon>
        <taxon>Crotonoideae</taxon>
        <taxon>Jatropheae</taxon>
        <taxon>Jatropha</taxon>
    </lineage>
</organism>
<dbReference type="PANTHER" id="PTHR35097">
    <property type="entry name" value="GDSL ESTERASE/LIPASE"/>
    <property type="match status" value="1"/>
</dbReference>
<gene>
    <name evidence="1" type="primary">JHL20J20.7</name>
    <name evidence="2" type="ORF">JCGZ_08181</name>
</gene>
<name>E6NTZ0_JATCU</name>
<evidence type="ECO:0000313" key="3">
    <source>
        <dbReference type="Proteomes" id="UP000027138"/>
    </source>
</evidence>
<evidence type="ECO:0000313" key="2">
    <source>
        <dbReference type="EMBL" id="KDP36890.1"/>
    </source>
</evidence>
<proteinExistence type="predicted"/>
<sequence length="417" mass="46128">MELVVNKIKELAKSSQEFVDGFLHRCDKSARRNPIEILKRLQRESFSDLMKLRDRQDKFERMLSFYKTSKASPFQESSTHVRGEVDALGAILLLGNDDQQHYDALDRAGIKTGIRSRFTFETTIRVKDMLLAELVASTRDGDEVSGSALSLAKVSYVANVSDWFSAIAIPIGAQSRDIEITKNSSDQRKGLTDLSSFGPPLLYQHNGSTIGLTVRKSNVIASMAQSVSGLGLQPFSDGISQCFSTFGQIAFQFPRGIKFSLLGLHQVPKSSSHHTKLGSLIIPLAKHRRAPEAPFEASAPLMETDILQMVSTGSIAMKLETELDENTKIGGWIEMKNSNPKQLQWAVNMFDDSENESGWGMCVSGITEGSGNRAHLQAESYLKLNFGTKFSLKPGITYAVDGDARIFALMLRSNWSF</sequence>
<reference evidence="2 3" key="2">
    <citation type="journal article" date="2014" name="PLoS ONE">
        <title>Global Analysis of Gene Expression Profiles in Physic Nut (Jatropha curcas L.) Seedlings Exposed to Salt Stress.</title>
        <authorList>
            <person name="Zhang L."/>
            <person name="Zhang C."/>
            <person name="Wu P."/>
            <person name="Chen Y."/>
            <person name="Li M."/>
            <person name="Jiang H."/>
            <person name="Wu G."/>
        </authorList>
    </citation>
    <scope>NUCLEOTIDE SEQUENCE [LARGE SCALE GENOMIC DNA]</scope>
    <source>
        <strain evidence="3">cv. GZQX0401</strain>
        <tissue evidence="2">Young leaves</tissue>
    </source>
</reference>
<dbReference type="EMBL" id="AP011961">
    <property type="protein sequence ID" value="BAJ53100.1"/>
    <property type="molecule type" value="Genomic_DNA"/>
</dbReference>
<dbReference type="AlphaFoldDB" id="E6NTZ0"/>
<dbReference type="STRING" id="180498.E6NTZ0"/>
<keyword evidence="3" id="KW-1185">Reference proteome</keyword>